<accession>A0A6V8SFA8</accession>
<feature type="transmembrane region" description="Helical" evidence="1">
    <location>
        <begin position="21"/>
        <end position="45"/>
    </location>
</feature>
<sequence>MKTKKRRRVKRRNKVRIIRQKVGVDNIVQLYNIFGIIIGLWALFYPNPFRLVISLSMLAASIGFIILFIYKSVEFLVQDGSSPFVGLTIALNSMAIFMSTTFGSNTIYSALLWIYFALSCFILTTIMIFLKKIKLRNIDALFFIIFSIPAYCMGTILNVNFLYDYSEPSFYTTTIIGKDIYESGEKLHVVVHRVGVSPWGPIKSKNTVVVPDKVYYEVSDNEIVYVCLKKGLLGINWYYLDI</sequence>
<protein>
    <submittedName>
        <fullName evidence="2">Uncharacterized protein</fullName>
    </submittedName>
</protein>
<proteinExistence type="predicted"/>
<keyword evidence="1" id="KW-1133">Transmembrane helix</keyword>
<evidence type="ECO:0000256" key="1">
    <source>
        <dbReference type="SAM" id="Phobius"/>
    </source>
</evidence>
<feature type="transmembrane region" description="Helical" evidence="1">
    <location>
        <begin position="110"/>
        <end position="130"/>
    </location>
</feature>
<organism evidence="2 3">
    <name type="scientific">Clostridium fungisolvens</name>
    <dbReference type="NCBI Taxonomy" id="1604897"/>
    <lineage>
        <taxon>Bacteria</taxon>
        <taxon>Bacillati</taxon>
        <taxon>Bacillota</taxon>
        <taxon>Clostridia</taxon>
        <taxon>Eubacteriales</taxon>
        <taxon>Clostridiaceae</taxon>
        <taxon>Clostridium</taxon>
    </lineage>
</organism>
<dbReference type="AlphaFoldDB" id="A0A6V8SFA8"/>
<dbReference type="Proteomes" id="UP000580568">
    <property type="component" value="Unassembled WGS sequence"/>
</dbReference>
<name>A0A6V8SFA8_9CLOT</name>
<feature type="transmembrane region" description="Helical" evidence="1">
    <location>
        <begin position="142"/>
        <end position="163"/>
    </location>
</feature>
<dbReference type="EMBL" id="BLZR01000001">
    <property type="protein sequence ID" value="GFP75396.1"/>
    <property type="molecule type" value="Genomic_DNA"/>
</dbReference>
<evidence type="ECO:0000313" key="3">
    <source>
        <dbReference type="Proteomes" id="UP000580568"/>
    </source>
</evidence>
<evidence type="ECO:0000313" key="2">
    <source>
        <dbReference type="EMBL" id="GFP75396.1"/>
    </source>
</evidence>
<reference evidence="2 3" key="1">
    <citation type="submission" date="2020-07" db="EMBL/GenBank/DDBJ databases">
        <title>A new beta-1,3-glucan-decomposing anaerobic bacterium isolated from anoxic soil subjected to biological soil disinfestation.</title>
        <authorList>
            <person name="Ueki A."/>
            <person name="Tonouchi A."/>
        </authorList>
    </citation>
    <scope>NUCLEOTIDE SEQUENCE [LARGE SCALE GENOMIC DNA]</scope>
    <source>
        <strain evidence="2 3">TW1</strain>
    </source>
</reference>
<keyword evidence="1" id="KW-0472">Membrane</keyword>
<feature type="transmembrane region" description="Helical" evidence="1">
    <location>
        <begin position="82"/>
        <end position="104"/>
    </location>
</feature>
<feature type="transmembrane region" description="Helical" evidence="1">
    <location>
        <begin position="51"/>
        <end position="70"/>
    </location>
</feature>
<gene>
    <name evidence="2" type="ORF">bsdtw1_01476</name>
</gene>
<keyword evidence="3" id="KW-1185">Reference proteome</keyword>
<dbReference type="RefSeq" id="WP_183276905.1">
    <property type="nucleotide sequence ID" value="NZ_BLZR01000001.1"/>
</dbReference>
<comment type="caution">
    <text evidence="2">The sequence shown here is derived from an EMBL/GenBank/DDBJ whole genome shotgun (WGS) entry which is preliminary data.</text>
</comment>
<keyword evidence="1" id="KW-0812">Transmembrane</keyword>